<feature type="transmembrane region" description="Helical" evidence="7">
    <location>
        <begin position="6"/>
        <end position="29"/>
    </location>
</feature>
<comment type="similarity">
    <text evidence="2">Belongs to the ABC transporter superfamily. ABCG family. Eye pigment precursor importer (TC 3.A.1.204) subfamily.</text>
</comment>
<dbReference type="PANTHER" id="PTHR48042:SF2">
    <property type="entry name" value="TAURINE-TRANSPORTING ATPASE-RELATED"/>
    <property type="match status" value="1"/>
</dbReference>
<sequence length="66" mass="7395">MFRDLGYYWLRLGIYVALAISLGTVYYDLGTSYGSIKDRGSLLSFVSGFLTFMSIGGFPSFVEDMK</sequence>
<keyword evidence="3" id="KW-0813">Transport</keyword>
<evidence type="ECO:0000313" key="9">
    <source>
        <dbReference type="EMBL" id="MCI34507.1"/>
    </source>
</evidence>
<feature type="domain" description="ABC-2 type transporter transmembrane" evidence="8">
    <location>
        <begin position="1"/>
        <end position="65"/>
    </location>
</feature>
<dbReference type="AlphaFoldDB" id="A0A392RE70"/>
<dbReference type="EMBL" id="LXQA010214333">
    <property type="protein sequence ID" value="MCI34507.1"/>
    <property type="molecule type" value="Genomic_DNA"/>
</dbReference>
<name>A0A392RE70_9FABA</name>
<keyword evidence="5 7" id="KW-1133">Transmembrane helix</keyword>
<protein>
    <submittedName>
        <fullName evidence="9">ABC transporter G family member 11-like</fullName>
    </submittedName>
</protein>
<evidence type="ECO:0000256" key="2">
    <source>
        <dbReference type="ARBA" id="ARBA00005814"/>
    </source>
</evidence>
<dbReference type="InterPro" id="IPR052215">
    <property type="entry name" value="Plant_ABCG"/>
</dbReference>
<dbReference type="GO" id="GO:0140359">
    <property type="term" value="F:ABC-type transporter activity"/>
    <property type="evidence" value="ECO:0007669"/>
    <property type="project" value="InterPro"/>
</dbReference>
<evidence type="ECO:0000256" key="3">
    <source>
        <dbReference type="ARBA" id="ARBA00022448"/>
    </source>
</evidence>
<comment type="subcellular location">
    <subcellularLocation>
        <location evidence="1">Membrane</location>
        <topology evidence="1">Multi-pass membrane protein</topology>
    </subcellularLocation>
</comment>
<evidence type="ECO:0000259" key="8">
    <source>
        <dbReference type="Pfam" id="PF01061"/>
    </source>
</evidence>
<keyword evidence="10" id="KW-1185">Reference proteome</keyword>
<dbReference type="GO" id="GO:0016020">
    <property type="term" value="C:membrane"/>
    <property type="evidence" value="ECO:0007669"/>
    <property type="project" value="UniProtKB-SubCell"/>
</dbReference>
<evidence type="ECO:0000256" key="1">
    <source>
        <dbReference type="ARBA" id="ARBA00004141"/>
    </source>
</evidence>
<comment type="caution">
    <text evidence="9">The sequence shown here is derived from an EMBL/GenBank/DDBJ whole genome shotgun (WGS) entry which is preliminary data.</text>
</comment>
<proteinExistence type="inferred from homology"/>
<feature type="transmembrane region" description="Helical" evidence="7">
    <location>
        <begin position="41"/>
        <end position="62"/>
    </location>
</feature>
<accession>A0A392RE70</accession>
<evidence type="ECO:0000256" key="4">
    <source>
        <dbReference type="ARBA" id="ARBA00022692"/>
    </source>
</evidence>
<reference evidence="9 10" key="1">
    <citation type="journal article" date="2018" name="Front. Plant Sci.">
        <title>Red Clover (Trifolium pratense) and Zigzag Clover (T. medium) - A Picture of Genomic Similarities and Differences.</title>
        <authorList>
            <person name="Dluhosova J."/>
            <person name="Istvanek J."/>
            <person name="Nedelnik J."/>
            <person name="Repkova J."/>
        </authorList>
    </citation>
    <scope>NUCLEOTIDE SEQUENCE [LARGE SCALE GENOMIC DNA]</scope>
    <source>
        <strain evidence="10">cv. 10/8</strain>
        <tissue evidence="9">Leaf</tissue>
    </source>
</reference>
<organism evidence="9 10">
    <name type="scientific">Trifolium medium</name>
    <dbReference type="NCBI Taxonomy" id="97028"/>
    <lineage>
        <taxon>Eukaryota</taxon>
        <taxon>Viridiplantae</taxon>
        <taxon>Streptophyta</taxon>
        <taxon>Embryophyta</taxon>
        <taxon>Tracheophyta</taxon>
        <taxon>Spermatophyta</taxon>
        <taxon>Magnoliopsida</taxon>
        <taxon>eudicotyledons</taxon>
        <taxon>Gunneridae</taxon>
        <taxon>Pentapetalae</taxon>
        <taxon>rosids</taxon>
        <taxon>fabids</taxon>
        <taxon>Fabales</taxon>
        <taxon>Fabaceae</taxon>
        <taxon>Papilionoideae</taxon>
        <taxon>50 kb inversion clade</taxon>
        <taxon>NPAAA clade</taxon>
        <taxon>Hologalegina</taxon>
        <taxon>IRL clade</taxon>
        <taxon>Trifolieae</taxon>
        <taxon>Trifolium</taxon>
    </lineage>
</organism>
<feature type="non-terminal residue" evidence="9">
    <location>
        <position position="66"/>
    </location>
</feature>
<keyword evidence="6 7" id="KW-0472">Membrane</keyword>
<dbReference type="Pfam" id="PF01061">
    <property type="entry name" value="ABC2_membrane"/>
    <property type="match status" value="1"/>
</dbReference>
<dbReference type="Proteomes" id="UP000265520">
    <property type="component" value="Unassembled WGS sequence"/>
</dbReference>
<evidence type="ECO:0000256" key="6">
    <source>
        <dbReference type="ARBA" id="ARBA00023136"/>
    </source>
</evidence>
<evidence type="ECO:0000256" key="7">
    <source>
        <dbReference type="SAM" id="Phobius"/>
    </source>
</evidence>
<evidence type="ECO:0000256" key="5">
    <source>
        <dbReference type="ARBA" id="ARBA00022989"/>
    </source>
</evidence>
<keyword evidence="4 7" id="KW-0812">Transmembrane</keyword>
<dbReference type="InterPro" id="IPR013525">
    <property type="entry name" value="ABC2_TM"/>
</dbReference>
<evidence type="ECO:0000313" key="10">
    <source>
        <dbReference type="Proteomes" id="UP000265520"/>
    </source>
</evidence>
<dbReference type="PANTHER" id="PTHR48042">
    <property type="entry name" value="ABC TRANSPORTER G FAMILY MEMBER 11"/>
    <property type="match status" value="1"/>
</dbReference>